<name>A0A9W8VND0_9HYPO</name>
<proteinExistence type="predicted"/>
<dbReference type="EMBL" id="JAOQAZ010000001">
    <property type="protein sequence ID" value="KAJ4271687.1"/>
    <property type="molecule type" value="Genomic_DNA"/>
</dbReference>
<dbReference type="Proteomes" id="UP001152049">
    <property type="component" value="Unassembled WGS sequence"/>
</dbReference>
<evidence type="ECO:0000313" key="2">
    <source>
        <dbReference type="EMBL" id="KAJ4271687.1"/>
    </source>
</evidence>
<evidence type="ECO:0000256" key="1">
    <source>
        <dbReference type="SAM" id="MobiDB-lite"/>
    </source>
</evidence>
<dbReference type="AlphaFoldDB" id="A0A9W8VND0"/>
<accession>A0A9W8VND0</accession>
<sequence>MSSIDPQQGSAVGITTETRPAEPQVMSHDRTAAYPPDNVTARIQSRGASDHNTDSGRGHDQNVASLAADMAIYREPTRQSSVAYGGRHDAASSLLLGVGSKFD</sequence>
<reference evidence="2" key="1">
    <citation type="submission" date="2022-09" db="EMBL/GenBank/DDBJ databases">
        <title>Fusarium specimens isolated from Avocado Roots.</title>
        <authorList>
            <person name="Stajich J."/>
            <person name="Roper C."/>
            <person name="Heimlech-Rivalta G."/>
        </authorList>
    </citation>
    <scope>NUCLEOTIDE SEQUENCE</scope>
    <source>
        <strain evidence="2">CF00136</strain>
    </source>
</reference>
<keyword evidence="3" id="KW-1185">Reference proteome</keyword>
<evidence type="ECO:0000313" key="3">
    <source>
        <dbReference type="Proteomes" id="UP001152049"/>
    </source>
</evidence>
<organism evidence="2 3">
    <name type="scientific">Fusarium torreyae</name>
    <dbReference type="NCBI Taxonomy" id="1237075"/>
    <lineage>
        <taxon>Eukaryota</taxon>
        <taxon>Fungi</taxon>
        <taxon>Dikarya</taxon>
        <taxon>Ascomycota</taxon>
        <taxon>Pezizomycotina</taxon>
        <taxon>Sordariomycetes</taxon>
        <taxon>Hypocreomycetidae</taxon>
        <taxon>Hypocreales</taxon>
        <taxon>Nectriaceae</taxon>
        <taxon>Fusarium</taxon>
    </lineage>
</organism>
<protein>
    <submittedName>
        <fullName evidence="2">Uncharacterized protein</fullName>
    </submittedName>
</protein>
<feature type="region of interest" description="Disordered" evidence="1">
    <location>
        <begin position="1"/>
        <end position="62"/>
    </location>
</feature>
<feature type="compositionally biased region" description="Polar residues" evidence="1">
    <location>
        <begin position="1"/>
        <end position="18"/>
    </location>
</feature>
<dbReference type="OrthoDB" id="4997176at2759"/>
<gene>
    <name evidence="2" type="ORF">NW762_000392</name>
</gene>
<comment type="caution">
    <text evidence="2">The sequence shown here is derived from an EMBL/GenBank/DDBJ whole genome shotgun (WGS) entry which is preliminary data.</text>
</comment>
<feature type="compositionally biased region" description="Basic and acidic residues" evidence="1">
    <location>
        <begin position="48"/>
        <end position="60"/>
    </location>
</feature>